<gene>
    <name evidence="2" type="ordered locus">MXAN_3996</name>
</gene>
<dbReference type="HOGENOM" id="CLU_609469_0_0_7"/>
<dbReference type="EnsemblBacteria" id="ABF89253">
    <property type="protein sequence ID" value="ABF89253"/>
    <property type="gene ID" value="MXAN_3996"/>
</dbReference>
<dbReference type="Proteomes" id="UP000002402">
    <property type="component" value="Chromosome"/>
</dbReference>
<feature type="compositionally biased region" description="Basic residues" evidence="1">
    <location>
        <begin position="121"/>
        <end position="131"/>
    </location>
</feature>
<proteinExistence type="predicted"/>
<feature type="region of interest" description="Disordered" evidence="1">
    <location>
        <begin position="121"/>
        <end position="152"/>
    </location>
</feature>
<evidence type="ECO:0000313" key="2">
    <source>
        <dbReference type="EMBL" id="ABF89253.1"/>
    </source>
</evidence>
<dbReference type="EMBL" id="CP000113">
    <property type="protein sequence ID" value="ABF89253.1"/>
    <property type="molecule type" value="Genomic_DNA"/>
</dbReference>
<dbReference type="KEGG" id="mxa:MXAN_3996"/>
<name>Q1D596_MYXXD</name>
<evidence type="ECO:0000313" key="3">
    <source>
        <dbReference type="Proteomes" id="UP000002402"/>
    </source>
</evidence>
<dbReference type="AlphaFoldDB" id="Q1D596"/>
<protein>
    <submittedName>
        <fullName evidence="2">Uncharacterized protein</fullName>
    </submittedName>
</protein>
<organism evidence="2 3">
    <name type="scientific">Myxococcus xanthus (strain DK1622)</name>
    <dbReference type="NCBI Taxonomy" id="246197"/>
    <lineage>
        <taxon>Bacteria</taxon>
        <taxon>Pseudomonadati</taxon>
        <taxon>Myxococcota</taxon>
        <taxon>Myxococcia</taxon>
        <taxon>Myxococcales</taxon>
        <taxon>Cystobacterineae</taxon>
        <taxon>Myxococcaceae</taxon>
        <taxon>Myxococcus</taxon>
    </lineage>
</organism>
<reference evidence="2 3" key="1">
    <citation type="journal article" date="2006" name="Proc. Natl. Acad. Sci. U.S.A.">
        <title>Evolution of sensory complexity recorded in a myxobacterial genome.</title>
        <authorList>
            <person name="Goldman B.S."/>
            <person name="Nierman W.C."/>
            <person name="Kaiser D."/>
            <person name="Slater S.C."/>
            <person name="Durkin A.S."/>
            <person name="Eisen J.A."/>
            <person name="Ronning C.M."/>
            <person name="Barbazuk W.B."/>
            <person name="Blanchard M."/>
            <person name="Field C."/>
            <person name="Halling C."/>
            <person name="Hinkle G."/>
            <person name="Iartchuk O."/>
            <person name="Kim H.S."/>
            <person name="Mackenzie C."/>
            <person name="Madupu R."/>
            <person name="Miller N."/>
            <person name="Shvartsbeyn A."/>
            <person name="Sullivan S.A."/>
            <person name="Vaudin M."/>
            <person name="Wiegand R."/>
            <person name="Kaplan H.B."/>
        </authorList>
    </citation>
    <scope>NUCLEOTIDE SEQUENCE [LARGE SCALE GENOMIC DNA]</scope>
    <source>
        <strain evidence="3">DK1622</strain>
    </source>
</reference>
<evidence type="ECO:0000256" key="1">
    <source>
        <dbReference type="SAM" id="MobiDB-lite"/>
    </source>
</evidence>
<keyword evidence="3" id="KW-1185">Reference proteome</keyword>
<sequence>MPRHIRFQLLERPPLNEAVNDAESGGLIERGVLPPLYGDGHTGQIERRCLRVQPFLFRGLRPCAQKHPTPKKLWAVLPEGNTPGERSILVRLGSVTSRGNNLAPKNLRRLAPTQQHRREHLQCRGSHKPGTRHVERAGPPTRQLHLREESTLGATSAREEAACALMQHMQLHLVVSAPAHHGPHVQEFPHPVCGMIASCREPPHREHVLRVARAPGRQLREPDEAMPDHEHQEPGEGDWVRVVDQPLRGQLVDVRRRCEKRLLATVVPHGPEEGHFLRVGPESDCLRVASQQPLGLVRLLDVGDLAPHSKLTVNLQMLHHLNDDALRQPLVQMPEHHVSPTDGCQPLEVLEFLFECILSTAAHLQQKAGAVGRLHEDSSSPSRQAHVETALFSVISDVPFAQGRLEGQLEPVGPFRERVLVVGDDKLRGKRRLAGITRRIIGRERERAR</sequence>
<accession>Q1D596</accession>